<keyword evidence="1" id="KW-0812">Transmembrane</keyword>
<organism evidence="2 3">
    <name type="scientific">Cryptosporidium ubiquitum</name>
    <dbReference type="NCBI Taxonomy" id="857276"/>
    <lineage>
        <taxon>Eukaryota</taxon>
        <taxon>Sar</taxon>
        <taxon>Alveolata</taxon>
        <taxon>Apicomplexa</taxon>
        <taxon>Conoidasida</taxon>
        <taxon>Coccidia</taxon>
        <taxon>Eucoccidiorida</taxon>
        <taxon>Eimeriorina</taxon>
        <taxon>Cryptosporidiidae</taxon>
        <taxon>Cryptosporidium</taxon>
    </lineage>
</organism>
<feature type="transmembrane region" description="Helical" evidence="1">
    <location>
        <begin position="528"/>
        <end position="549"/>
    </location>
</feature>
<protein>
    <submittedName>
        <fullName evidence="2">Uncharacterized protein</fullName>
    </submittedName>
</protein>
<gene>
    <name evidence="2" type="ORF">cubi_00642</name>
</gene>
<feature type="transmembrane region" description="Helical" evidence="1">
    <location>
        <begin position="282"/>
        <end position="304"/>
    </location>
</feature>
<feature type="transmembrane region" description="Helical" evidence="1">
    <location>
        <begin position="325"/>
        <end position="348"/>
    </location>
</feature>
<dbReference type="OrthoDB" id="340715at2759"/>
<accession>A0A1J4MC78</accession>
<dbReference type="AlphaFoldDB" id="A0A1J4MC78"/>
<dbReference type="VEuPathDB" id="CryptoDB:cubi_00642"/>
<comment type="caution">
    <text evidence="2">The sequence shown here is derived from an EMBL/GenBank/DDBJ whole genome shotgun (WGS) entry which is preliminary data.</text>
</comment>
<keyword evidence="1" id="KW-1133">Transmembrane helix</keyword>
<evidence type="ECO:0000256" key="1">
    <source>
        <dbReference type="SAM" id="Phobius"/>
    </source>
</evidence>
<feature type="transmembrane region" description="Helical" evidence="1">
    <location>
        <begin position="209"/>
        <end position="229"/>
    </location>
</feature>
<sequence>MFLGVFTLLCSGFSFSSLFAVPGVCSRSFEGLIKQSNGNISLILASAVLLIGIYLFFSGVGLINLSGCLIRLGMPSDYPNAVARAFMYSQFRTDSNCLKTELRDANVFFGINSGFGSKNVNKNTDLNYVIDSHYNTHILTLDGEHKKRFKMAMRTTKARTVLAIVSIMVIICASYASFVIFEGSQIFLESNSIILSEKVSGLLGSKSEFGNILLLLLITAISTVILNFFTGGAFVLCIFSWLNFFGLLFFCIISIYLINSPYKSTLSFSEFESKNIQFDWDVHIWGFFGGILEIGTFVISAMAFHIILPGAFKTFSDYEVKSSRIWGITISLILFIFLCETSVILSIVPSFPILPYGFEPSSEGIGMAWRILESKMNSNKFFVSNFSKRIFLLGNFFTWTLFVSIVVKCIDNIIRSISNQVECDFDSFSPNKNSLIRRYFLRSAKQQICGEEAHSKGNKREYLSNDQLEANKTFFQCFVKDLKTFTSRNNLLDLARYILNSTSAIGIIFILYYKLLSEPQLIPIFRSVSASIFSIVVLILPCAIFWFVFYSEMVPRSTSNFQVMNLIFFGRISSRYDRNCEKHRDRLALNNENCDISCNPLTFGFFSITLPVTLGCTILVYEISKIFSMFLSLRFNTLL</sequence>
<feature type="transmembrane region" description="Helical" evidence="1">
    <location>
        <begin position="497"/>
        <end position="516"/>
    </location>
</feature>
<name>A0A1J4MC78_9CRYT</name>
<keyword evidence="1" id="KW-0472">Membrane</keyword>
<proteinExistence type="predicted"/>
<reference evidence="2 3" key="1">
    <citation type="submission" date="2016-10" db="EMBL/GenBank/DDBJ databases">
        <title>Reductive evolution of mitochondrial metabolism and differential evolution of invasion-related proteins in Cryptosporidium.</title>
        <authorList>
            <person name="Liu S."/>
            <person name="Roellig D.M."/>
            <person name="Guo Y."/>
            <person name="Li N."/>
            <person name="Frace M.A."/>
            <person name="Tang K."/>
            <person name="Zhang L."/>
            <person name="Feng Y."/>
            <person name="Xiao L."/>
        </authorList>
    </citation>
    <scope>NUCLEOTIDE SEQUENCE [LARGE SCALE GENOMIC DNA]</scope>
    <source>
        <strain evidence="2">39726</strain>
    </source>
</reference>
<feature type="transmembrane region" description="Helical" evidence="1">
    <location>
        <begin position="160"/>
        <end position="181"/>
    </location>
</feature>
<dbReference type="EMBL" id="LRBP01000027">
    <property type="protein sequence ID" value="OII71834.1"/>
    <property type="molecule type" value="Genomic_DNA"/>
</dbReference>
<dbReference type="RefSeq" id="XP_028873453.1">
    <property type="nucleotide sequence ID" value="XM_029017655.1"/>
</dbReference>
<keyword evidence="3" id="KW-1185">Reference proteome</keyword>
<evidence type="ECO:0000313" key="2">
    <source>
        <dbReference type="EMBL" id="OII71834.1"/>
    </source>
</evidence>
<feature type="transmembrane region" description="Helical" evidence="1">
    <location>
        <begin position="390"/>
        <end position="410"/>
    </location>
</feature>
<evidence type="ECO:0000313" key="3">
    <source>
        <dbReference type="Proteomes" id="UP000186176"/>
    </source>
</evidence>
<dbReference type="GeneID" id="39977434"/>
<dbReference type="Proteomes" id="UP000186176">
    <property type="component" value="Unassembled WGS sequence"/>
</dbReference>
<feature type="transmembrane region" description="Helical" evidence="1">
    <location>
        <begin position="241"/>
        <end position="262"/>
    </location>
</feature>
<feature type="transmembrane region" description="Helical" evidence="1">
    <location>
        <begin position="42"/>
        <end position="65"/>
    </location>
</feature>